<dbReference type="PANTHER" id="PTHR23271:SF1">
    <property type="entry name" value="U3 SMALL NUCLEOLAR RNA-ASSOCIATED PROTEIN 6 HOMOLOG"/>
    <property type="match status" value="1"/>
</dbReference>
<dbReference type="SUPFAM" id="SSF48452">
    <property type="entry name" value="TPR-like"/>
    <property type="match status" value="2"/>
</dbReference>
<sequence>MAGASQFKNEKFIDQYEHIKKLKLLTDEELSQVKRKRSFFEVSIKSCSELRPFIDYIKYEIALMKKFKHIDYENERDGIALDRVLSAHVKSLFRLALMKFQDKRKLWEHFIAFAKQKYFNLVSSIYQEMLCFHRKPEDFIEAAEHEKSRKNYANAMGLLMQGMGVNKEASEKFVALYIECSFEQGSNENDEVKKATLQQASKFYVKILKDSGNFLNICELLNRIQSFDYTMTFQDDIITDLMQNYSEEPEVWNLLAKRHLDGIFYEQNKSESSEVEKETETVPFELCLSRAIEIYEKGLETVSQENDKKMFSHYIEKLLELDEMRNLNKSSLKMIRHSLGKTLVKGYQQDSLSSVHFIHFIKLLMLNIEQNKNEIEEMLEKGGSLYPNSMELFELSIKYFIFMKDHESIKKTFKHAINNNHKHVVEIYRFLCGVYLKSSTEKEKAAEIMSEAINSSDKKLSEAFQPFYLEYHSMTGSIEKTREIFKSLIQTKTSTYLSLDFFRTMIKIEEAQNNPNEKIIKNCYERATQNFGKENSEIWLDYIKFLWKHGKHTEADDLRKRAVEYLKDDLEKFTEFQKQFALLRIGSGMNMEVV</sequence>
<reference evidence="8 9" key="1">
    <citation type="submission" date="2015-04" db="EMBL/GenBank/DDBJ databases">
        <authorList>
            <person name="Syromyatnikov M.Y."/>
            <person name="Popov V.N."/>
        </authorList>
    </citation>
    <scope>NUCLEOTIDE SEQUENCE [LARGE SCALE GENOMIC DNA]</scope>
</reference>
<keyword evidence="4" id="KW-0677">Repeat</keyword>
<dbReference type="Gene3D" id="1.25.40.10">
    <property type="entry name" value="Tetratricopeptide repeat domain"/>
    <property type="match status" value="2"/>
</dbReference>
<accession>A0A1J1IMC7</accession>
<comment type="similarity">
    <text evidence="2">Belongs to the UTP6 family.</text>
</comment>
<dbReference type="PANTHER" id="PTHR23271">
    <property type="entry name" value="HEPATOCELLULAR CARCINOMA-ASSOCIATED ANTIGEN 66"/>
    <property type="match status" value="1"/>
</dbReference>
<dbReference type="InterPro" id="IPR055347">
    <property type="entry name" value="UTP6_N"/>
</dbReference>
<feature type="domain" description="U3 small nucleolar RNA-associated protein 6 N-terminal" evidence="6">
    <location>
        <begin position="10"/>
        <end position="68"/>
    </location>
</feature>
<dbReference type="GO" id="GO:0030515">
    <property type="term" value="F:snoRNA binding"/>
    <property type="evidence" value="ECO:0007669"/>
    <property type="project" value="InterPro"/>
</dbReference>
<dbReference type="InterPro" id="IPR056907">
    <property type="entry name" value="UTP6_C"/>
</dbReference>
<evidence type="ECO:0000256" key="4">
    <source>
        <dbReference type="ARBA" id="ARBA00022737"/>
    </source>
</evidence>
<dbReference type="SMART" id="SM00386">
    <property type="entry name" value="HAT"/>
    <property type="match status" value="7"/>
</dbReference>
<evidence type="ECO:0000256" key="5">
    <source>
        <dbReference type="ARBA" id="ARBA00023242"/>
    </source>
</evidence>
<dbReference type="Pfam" id="PF24892">
    <property type="entry name" value="UTP6_C"/>
    <property type="match status" value="1"/>
</dbReference>
<comment type="subcellular location">
    <subcellularLocation>
        <location evidence="1">Nucleus</location>
        <location evidence="1">Nucleolus</location>
    </subcellularLocation>
</comment>
<protein>
    <submittedName>
        <fullName evidence="8">CLUMA_CG014165, isoform A</fullName>
    </submittedName>
</protein>
<dbReference type="Pfam" id="PF08640">
    <property type="entry name" value="U3_assoc_6"/>
    <property type="match status" value="1"/>
</dbReference>
<name>A0A1J1IMC7_9DIPT</name>
<evidence type="ECO:0000256" key="2">
    <source>
        <dbReference type="ARBA" id="ARBA00010734"/>
    </source>
</evidence>
<dbReference type="EMBL" id="CVRI01000055">
    <property type="protein sequence ID" value="CRL01399.1"/>
    <property type="molecule type" value="Genomic_DNA"/>
</dbReference>
<keyword evidence="5" id="KW-0539">Nucleus</keyword>
<dbReference type="GO" id="GO:0000462">
    <property type="term" value="P:maturation of SSU-rRNA from tricistronic rRNA transcript (SSU-rRNA, 5.8S rRNA, LSU-rRNA)"/>
    <property type="evidence" value="ECO:0007669"/>
    <property type="project" value="InterPro"/>
</dbReference>
<dbReference type="STRING" id="568069.A0A1J1IMC7"/>
<keyword evidence="9" id="KW-1185">Reference proteome</keyword>
<evidence type="ECO:0000259" key="7">
    <source>
        <dbReference type="Pfam" id="PF24892"/>
    </source>
</evidence>
<proteinExistence type="inferred from homology"/>
<dbReference type="Proteomes" id="UP000183832">
    <property type="component" value="Unassembled WGS sequence"/>
</dbReference>
<feature type="domain" description="U3 small nucleolar RNA-associated protein 6 homolog C-terminal" evidence="7">
    <location>
        <begin position="290"/>
        <end position="563"/>
    </location>
</feature>
<dbReference type="GO" id="GO:0034388">
    <property type="term" value="C:Pwp2p-containing subcomplex of 90S preribosome"/>
    <property type="evidence" value="ECO:0007669"/>
    <property type="project" value="TreeGrafter"/>
</dbReference>
<dbReference type="InterPro" id="IPR013949">
    <property type="entry name" value="Utp6"/>
</dbReference>
<evidence type="ECO:0000256" key="1">
    <source>
        <dbReference type="ARBA" id="ARBA00004604"/>
    </source>
</evidence>
<organism evidence="8 9">
    <name type="scientific">Clunio marinus</name>
    <dbReference type="NCBI Taxonomy" id="568069"/>
    <lineage>
        <taxon>Eukaryota</taxon>
        <taxon>Metazoa</taxon>
        <taxon>Ecdysozoa</taxon>
        <taxon>Arthropoda</taxon>
        <taxon>Hexapoda</taxon>
        <taxon>Insecta</taxon>
        <taxon>Pterygota</taxon>
        <taxon>Neoptera</taxon>
        <taxon>Endopterygota</taxon>
        <taxon>Diptera</taxon>
        <taxon>Nematocera</taxon>
        <taxon>Chironomoidea</taxon>
        <taxon>Chironomidae</taxon>
        <taxon>Clunio</taxon>
    </lineage>
</organism>
<gene>
    <name evidence="8" type="ORF">CLUMA_CG014165</name>
</gene>
<keyword evidence="3" id="KW-0698">rRNA processing</keyword>
<evidence type="ECO:0000313" key="9">
    <source>
        <dbReference type="Proteomes" id="UP000183832"/>
    </source>
</evidence>
<dbReference type="AlphaFoldDB" id="A0A1J1IMC7"/>
<evidence type="ECO:0000256" key="3">
    <source>
        <dbReference type="ARBA" id="ARBA00022552"/>
    </source>
</evidence>
<evidence type="ECO:0000259" key="6">
    <source>
        <dbReference type="Pfam" id="PF08640"/>
    </source>
</evidence>
<dbReference type="InterPro" id="IPR011990">
    <property type="entry name" value="TPR-like_helical_dom_sf"/>
</dbReference>
<evidence type="ECO:0000313" key="8">
    <source>
        <dbReference type="EMBL" id="CRL01399.1"/>
    </source>
</evidence>
<dbReference type="InterPro" id="IPR003107">
    <property type="entry name" value="HAT"/>
</dbReference>
<dbReference type="OrthoDB" id="28112at2759"/>
<dbReference type="GO" id="GO:0032040">
    <property type="term" value="C:small-subunit processome"/>
    <property type="evidence" value="ECO:0007669"/>
    <property type="project" value="TreeGrafter"/>
</dbReference>